<proteinExistence type="predicted"/>
<evidence type="ECO:0000313" key="2">
    <source>
        <dbReference type="Proteomes" id="UP000533324"/>
    </source>
</evidence>
<comment type="caution">
    <text evidence="1">The sequence shown here is derived from an EMBL/GenBank/DDBJ whole genome shotgun (WGS) entry which is preliminary data.</text>
</comment>
<evidence type="ECO:0000313" key="1">
    <source>
        <dbReference type="EMBL" id="EAJ1254986.1"/>
    </source>
</evidence>
<dbReference type="EMBL" id="AABVCV010000014">
    <property type="protein sequence ID" value="EAJ1254986.1"/>
    <property type="molecule type" value="Genomic_DNA"/>
</dbReference>
<dbReference type="AlphaFoldDB" id="A0A6N4YIY2"/>
<dbReference type="Proteomes" id="UP000533324">
    <property type="component" value="Unassembled WGS sequence"/>
</dbReference>
<reference evidence="1 2" key="1">
    <citation type="submission" date="2018-05" db="EMBL/GenBank/DDBJ databases">
        <authorList>
            <consortium name="PulseNet: The National Subtyping Network for Foodborne Disease Surveillance"/>
            <person name="Tarr C.L."/>
            <person name="Trees E."/>
            <person name="Katz L.S."/>
            <person name="Carleton-Romer H.A."/>
            <person name="Stroika S."/>
            <person name="Kucerova Z."/>
            <person name="Roache K.F."/>
            <person name="Sabol A.L."/>
            <person name="Besser J."/>
            <person name="Gerner-Smidt P."/>
        </authorList>
    </citation>
    <scope>NUCLEOTIDE SEQUENCE [LARGE SCALE GENOMIC DNA]</scope>
    <source>
        <strain evidence="1 2">1988D-2602</strain>
    </source>
</reference>
<organism evidence="1 2">
    <name type="scientific">Campylobacter lari</name>
    <dbReference type="NCBI Taxonomy" id="201"/>
    <lineage>
        <taxon>Bacteria</taxon>
        <taxon>Pseudomonadati</taxon>
        <taxon>Campylobacterota</taxon>
        <taxon>Epsilonproteobacteria</taxon>
        <taxon>Campylobacterales</taxon>
        <taxon>Campylobacteraceae</taxon>
        <taxon>Campylobacter</taxon>
    </lineage>
</organism>
<name>A0A6N4YIY2_CAMLA</name>
<sequence>MSKKYPYFLSNKIYFHPMILWTNIKCKNCNENKYIEYTEDEAYKKVICPKCKMMIDVQPQEQNYTQGKQNEKDKTEK</sequence>
<gene>
    <name evidence="1" type="ORF">A0Y59_07370</name>
</gene>
<accession>A0A6N4YIY2</accession>
<protein>
    <submittedName>
        <fullName evidence="1">Uncharacterized protein</fullName>
    </submittedName>
</protein>